<sequence length="299" mass="31674">MSASQHRPILGAGLMLCALAMLPGMDAIAKKLSETLPTVEVTWGRFLFYALVIGPIAFAKFGRRALRPARPGLQILRGLLFAGSAYAFFLSIAELPLADTMAVFFIYPMIVLLASALLLGERIGALRWAMVVLGFAGALLVMQPSLEGISTGNVFALLSGAGYAFGMMVTRRLAPHDPGLVTGLTSALTGVVLYSFAMPFVWVAPSSNEWLWLIGVGVIAALGHYLLIVAHQMATAAQLAPYGYAEIVSAIFFGLIVFGNWPTPIVWLGILVIVASGVVVTWANARLEGARPGVSEGAP</sequence>
<name>A0ABU0YHC7_9PROT</name>
<keyword evidence="1" id="KW-0472">Membrane</keyword>
<feature type="transmembrane region" description="Helical" evidence="1">
    <location>
        <begin position="43"/>
        <end position="63"/>
    </location>
</feature>
<evidence type="ECO:0000256" key="1">
    <source>
        <dbReference type="SAM" id="Phobius"/>
    </source>
</evidence>
<feature type="transmembrane region" description="Helical" evidence="1">
    <location>
        <begin position="210"/>
        <end position="230"/>
    </location>
</feature>
<evidence type="ECO:0000313" key="3">
    <source>
        <dbReference type="EMBL" id="MDQ7246612.1"/>
    </source>
</evidence>
<feature type="transmembrane region" description="Helical" evidence="1">
    <location>
        <begin position="75"/>
        <end position="95"/>
    </location>
</feature>
<organism evidence="3 4">
    <name type="scientific">Dongia sedimenti</name>
    <dbReference type="NCBI Taxonomy" id="3064282"/>
    <lineage>
        <taxon>Bacteria</taxon>
        <taxon>Pseudomonadati</taxon>
        <taxon>Pseudomonadota</taxon>
        <taxon>Alphaproteobacteria</taxon>
        <taxon>Rhodospirillales</taxon>
        <taxon>Dongiaceae</taxon>
        <taxon>Dongia</taxon>
    </lineage>
</organism>
<dbReference type="Proteomes" id="UP001230156">
    <property type="component" value="Unassembled WGS sequence"/>
</dbReference>
<keyword evidence="1" id="KW-1133">Transmembrane helix</keyword>
<reference evidence="4" key="1">
    <citation type="submission" date="2023-08" db="EMBL/GenBank/DDBJ databases">
        <title>Rhodospirillaceae gen. nov., a novel taxon isolated from the Yangtze River Yuezi River estuary sludge.</title>
        <authorList>
            <person name="Ruan L."/>
        </authorList>
    </citation>
    <scope>NUCLEOTIDE SEQUENCE [LARGE SCALE GENOMIC DNA]</scope>
    <source>
        <strain evidence="4">R-7</strain>
    </source>
</reference>
<feature type="transmembrane region" description="Helical" evidence="1">
    <location>
        <begin position="101"/>
        <end position="119"/>
    </location>
</feature>
<dbReference type="SUPFAM" id="SSF103481">
    <property type="entry name" value="Multidrug resistance efflux transporter EmrE"/>
    <property type="match status" value="2"/>
</dbReference>
<dbReference type="PANTHER" id="PTHR22911:SF103">
    <property type="entry name" value="BLR2811 PROTEIN"/>
    <property type="match status" value="1"/>
</dbReference>
<feature type="transmembrane region" description="Helical" evidence="1">
    <location>
        <begin position="149"/>
        <end position="169"/>
    </location>
</feature>
<feature type="domain" description="EamA" evidence="2">
    <location>
        <begin position="11"/>
        <end position="142"/>
    </location>
</feature>
<feature type="transmembrane region" description="Helical" evidence="1">
    <location>
        <begin position="126"/>
        <end position="143"/>
    </location>
</feature>
<dbReference type="EMBL" id="JAUYVI010000001">
    <property type="protein sequence ID" value="MDQ7246612.1"/>
    <property type="molecule type" value="Genomic_DNA"/>
</dbReference>
<keyword evidence="1" id="KW-0812">Transmembrane</keyword>
<feature type="domain" description="EamA" evidence="2">
    <location>
        <begin position="151"/>
        <end position="280"/>
    </location>
</feature>
<dbReference type="Pfam" id="PF00892">
    <property type="entry name" value="EamA"/>
    <property type="match status" value="2"/>
</dbReference>
<dbReference type="InterPro" id="IPR000620">
    <property type="entry name" value="EamA_dom"/>
</dbReference>
<gene>
    <name evidence="3" type="ORF">Q8A70_02995</name>
</gene>
<comment type="caution">
    <text evidence="3">The sequence shown here is derived from an EMBL/GenBank/DDBJ whole genome shotgun (WGS) entry which is preliminary data.</text>
</comment>
<accession>A0ABU0YHC7</accession>
<dbReference type="InterPro" id="IPR037185">
    <property type="entry name" value="EmrE-like"/>
</dbReference>
<feature type="transmembrane region" description="Helical" evidence="1">
    <location>
        <begin position="242"/>
        <end position="259"/>
    </location>
</feature>
<keyword evidence="4" id="KW-1185">Reference proteome</keyword>
<proteinExistence type="predicted"/>
<evidence type="ECO:0000259" key="2">
    <source>
        <dbReference type="Pfam" id="PF00892"/>
    </source>
</evidence>
<evidence type="ECO:0000313" key="4">
    <source>
        <dbReference type="Proteomes" id="UP001230156"/>
    </source>
</evidence>
<feature type="transmembrane region" description="Helical" evidence="1">
    <location>
        <begin position="181"/>
        <end position="204"/>
    </location>
</feature>
<feature type="transmembrane region" description="Helical" evidence="1">
    <location>
        <begin position="265"/>
        <end position="285"/>
    </location>
</feature>
<protein>
    <submittedName>
        <fullName evidence="3">DMT family transporter</fullName>
    </submittedName>
</protein>
<dbReference type="PANTHER" id="PTHR22911">
    <property type="entry name" value="ACYL-MALONYL CONDENSING ENZYME-RELATED"/>
    <property type="match status" value="1"/>
</dbReference>
<dbReference type="RefSeq" id="WP_379954003.1">
    <property type="nucleotide sequence ID" value="NZ_JAUYVI010000001.1"/>
</dbReference>